<gene>
    <name evidence="3" type="ORF">PPRIM_AZ9-3.1.T0670271</name>
</gene>
<dbReference type="PROSITE" id="PS51372">
    <property type="entry name" value="PRD_2"/>
    <property type="match status" value="1"/>
</dbReference>
<proteinExistence type="predicted"/>
<evidence type="ECO:0000256" key="1">
    <source>
        <dbReference type="SAM" id="Coils"/>
    </source>
</evidence>
<reference evidence="3" key="1">
    <citation type="submission" date="2021-01" db="EMBL/GenBank/DDBJ databases">
        <authorList>
            <consortium name="Genoscope - CEA"/>
            <person name="William W."/>
        </authorList>
    </citation>
    <scope>NUCLEOTIDE SEQUENCE</scope>
</reference>
<organism evidence="3 4">
    <name type="scientific">Paramecium primaurelia</name>
    <dbReference type="NCBI Taxonomy" id="5886"/>
    <lineage>
        <taxon>Eukaryota</taxon>
        <taxon>Sar</taxon>
        <taxon>Alveolata</taxon>
        <taxon>Ciliophora</taxon>
        <taxon>Intramacronucleata</taxon>
        <taxon>Oligohymenophorea</taxon>
        <taxon>Peniculida</taxon>
        <taxon>Parameciidae</taxon>
        <taxon>Paramecium</taxon>
    </lineage>
</organism>
<dbReference type="InterPro" id="IPR011608">
    <property type="entry name" value="PRD"/>
</dbReference>
<dbReference type="AlphaFoldDB" id="A0A8S1MQN0"/>
<keyword evidence="1" id="KW-0175">Coiled coil</keyword>
<dbReference type="Proteomes" id="UP000688137">
    <property type="component" value="Unassembled WGS sequence"/>
</dbReference>
<evidence type="ECO:0000313" key="4">
    <source>
        <dbReference type="Proteomes" id="UP000688137"/>
    </source>
</evidence>
<accession>A0A8S1MQN0</accession>
<protein>
    <recommendedName>
        <fullName evidence="2">PRD domain-containing protein</fullName>
    </recommendedName>
</protein>
<evidence type="ECO:0000259" key="2">
    <source>
        <dbReference type="PROSITE" id="PS51372"/>
    </source>
</evidence>
<keyword evidence="4" id="KW-1185">Reference proteome</keyword>
<name>A0A8S1MQN0_PARPR</name>
<sequence length="212" mass="26118">MQHQIKQQQMQKVKIKFSRKRLRIISNRQNNMINKISNNHEIFLEIFKQLKEILQYNYLIRFHKFRNLQKDENYKDYINLILEIQLLIDQAKKQQSQFNLFDQTIQLYQKHVQIIKQIQSNIQSKTTDQTNKSEQLIKSQYQNLQNIINDYENNFENNSKQFKKFCNIYQLENDLIIIKKKIKIQNQKIQNNSIYKKRNLKKKQLIQIRNQR</sequence>
<feature type="coiled-coil region" evidence="1">
    <location>
        <begin position="134"/>
        <end position="161"/>
    </location>
</feature>
<feature type="domain" description="PRD" evidence="2">
    <location>
        <begin position="38"/>
        <end position="154"/>
    </location>
</feature>
<dbReference type="GO" id="GO:0006355">
    <property type="term" value="P:regulation of DNA-templated transcription"/>
    <property type="evidence" value="ECO:0007669"/>
    <property type="project" value="InterPro"/>
</dbReference>
<dbReference type="EMBL" id="CAJJDM010000070">
    <property type="protein sequence ID" value="CAD8082470.1"/>
    <property type="molecule type" value="Genomic_DNA"/>
</dbReference>
<evidence type="ECO:0000313" key="3">
    <source>
        <dbReference type="EMBL" id="CAD8082470.1"/>
    </source>
</evidence>
<comment type="caution">
    <text evidence="3">The sequence shown here is derived from an EMBL/GenBank/DDBJ whole genome shotgun (WGS) entry which is preliminary data.</text>
</comment>